<name>A0ABR6EF87_9ACTN</name>
<evidence type="ECO:0000313" key="2">
    <source>
        <dbReference type="Proteomes" id="UP000766698"/>
    </source>
</evidence>
<dbReference type="RefSeq" id="WP_182855356.1">
    <property type="nucleotide sequence ID" value="NZ_WMLF01000116.1"/>
</dbReference>
<dbReference type="Pfam" id="PF06108">
    <property type="entry name" value="DUF952"/>
    <property type="match status" value="1"/>
</dbReference>
<dbReference type="EMBL" id="WMLF01000116">
    <property type="protein sequence ID" value="MBB1243994.1"/>
    <property type="molecule type" value="Genomic_DNA"/>
</dbReference>
<dbReference type="InterPro" id="IPR009297">
    <property type="entry name" value="DUF952"/>
</dbReference>
<organism evidence="1 2">
    <name type="scientific">Streptomyces durbertensis</name>
    <dbReference type="NCBI Taxonomy" id="2448886"/>
    <lineage>
        <taxon>Bacteria</taxon>
        <taxon>Bacillati</taxon>
        <taxon>Actinomycetota</taxon>
        <taxon>Actinomycetes</taxon>
        <taxon>Kitasatosporales</taxon>
        <taxon>Streptomycetaceae</taxon>
        <taxon>Streptomyces</taxon>
    </lineage>
</organism>
<proteinExistence type="predicted"/>
<reference evidence="2" key="1">
    <citation type="journal article" date="2020" name="Syst. Appl. Microbiol.">
        <title>Streptomyces alkaliterrae sp. nov., isolated from an alkaline soil, and emended descriptions of Streptomyces alkaliphilus, Streptomyces calidiresistens and Streptomyces durbertensis.</title>
        <authorList>
            <person name="Swiecimska M."/>
            <person name="Golinska P."/>
            <person name="Nouioui I."/>
            <person name="Wypij M."/>
            <person name="Rai M."/>
            <person name="Sangal V."/>
            <person name="Goodfellow M."/>
        </authorList>
    </citation>
    <scope>NUCLEOTIDE SEQUENCE [LARGE SCALE GENOMIC DNA]</scope>
    <source>
        <strain evidence="2">DSM 104538</strain>
    </source>
</reference>
<dbReference type="Gene3D" id="3.20.170.20">
    <property type="entry name" value="Protein of unknown function DUF952"/>
    <property type="match status" value="1"/>
</dbReference>
<keyword evidence="2" id="KW-1185">Reference proteome</keyword>
<sequence length="119" mass="13017">MIYHVVAQDDWLAVPDRPYAPSSLREEGFVHCSPDERTALAIASTLFRDAAGPLLALVIDESGLGAPVRWETGDGRPPAEAGGRPLFPHVYGEINREAVTRVTEVERDAEGRATRLIPR</sequence>
<protein>
    <submittedName>
        <fullName evidence="1">DUF952 domain-containing protein</fullName>
    </submittedName>
</protein>
<comment type="caution">
    <text evidence="1">The sequence shown here is derived from an EMBL/GenBank/DDBJ whole genome shotgun (WGS) entry which is preliminary data.</text>
</comment>
<dbReference type="Proteomes" id="UP000766698">
    <property type="component" value="Unassembled WGS sequence"/>
</dbReference>
<evidence type="ECO:0000313" key="1">
    <source>
        <dbReference type="EMBL" id="MBB1243994.1"/>
    </source>
</evidence>
<dbReference type="PANTHER" id="PTHR34129:SF1">
    <property type="entry name" value="DUF952 DOMAIN-CONTAINING PROTEIN"/>
    <property type="match status" value="1"/>
</dbReference>
<dbReference type="PANTHER" id="PTHR34129">
    <property type="entry name" value="BLR1139 PROTEIN"/>
    <property type="match status" value="1"/>
</dbReference>
<gene>
    <name evidence="1" type="ORF">GL263_10555</name>
</gene>
<accession>A0ABR6EF87</accession>
<dbReference type="SUPFAM" id="SSF56399">
    <property type="entry name" value="ADP-ribosylation"/>
    <property type="match status" value="1"/>
</dbReference>